<name>A0A7G1KDD8_9NOCA</name>
<feature type="transmembrane region" description="Helical" evidence="6">
    <location>
        <begin position="186"/>
        <end position="208"/>
    </location>
</feature>
<dbReference type="KEGG" id="nwl:NWFMUON74_08170"/>
<reference evidence="8 9" key="1">
    <citation type="submission" date="2020-08" db="EMBL/GenBank/DDBJ databases">
        <title>Genome Sequencing of Nocardia wallacei strain FMUON74 and assembly.</title>
        <authorList>
            <person name="Toyokawa M."/>
            <person name="Uesaka K."/>
        </authorList>
    </citation>
    <scope>NUCLEOTIDE SEQUENCE [LARGE SCALE GENOMIC DNA]</scope>
    <source>
        <strain evidence="8 9">FMUON74</strain>
    </source>
</reference>
<evidence type="ECO:0000256" key="2">
    <source>
        <dbReference type="ARBA" id="ARBA00022692"/>
    </source>
</evidence>
<dbReference type="PROSITE" id="PS51012">
    <property type="entry name" value="ABC_TM2"/>
    <property type="match status" value="1"/>
</dbReference>
<keyword evidence="6" id="KW-0813">Transport</keyword>
<dbReference type="PIRSF" id="PIRSF006648">
    <property type="entry name" value="DrrB"/>
    <property type="match status" value="1"/>
</dbReference>
<dbReference type="GO" id="GO:0046677">
    <property type="term" value="P:response to antibiotic"/>
    <property type="evidence" value="ECO:0007669"/>
    <property type="project" value="UniProtKB-KW"/>
</dbReference>
<accession>A0A7G1KDD8</accession>
<sequence length="302" mass="32423">MSSGAGTAESAVGRDIGEERADIAAKDVDSFGGRSPLPVAPPQSERALSTWARHSLIQCRRLLLVWSRDPATTIQALIYPVLTLLMFKVVLGYMIENATGMPSYYGMVPMITLVAAMSGAVVSALGFRTEKITGLLSRFWTMPIHRAAGLTGRLLAEAIRVLISTLLVVAVGVCIGFRFWNGPLASLAMIAIPVLFGVAFAVMVTALATVSEGVMLVNVIAIVNTLLMFFNSGFVPTYAYPPWLQKTVENQPMSTAVDAMRGLAWDGPIATPLLKTIAWIVGMIVVFAYPAVRGYRRAAETA</sequence>
<proteinExistence type="inferred from homology"/>
<evidence type="ECO:0000313" key="8">
    <source>
        <dbReference type="EMBL" id="BCK53045.1"/>
    </source>
</evidence>
<keyword evidence="4 6" id="KW-0472">Membrane</keyword>
<protein>
    <recommendedName>
        <fullName evidence="6">Transport permease protein</fullName>
    </recommendedName>
</protein>
<feature type="transmembrane region" description="Helical" evidence="6">
    <location>
        <begin position="273"/>
        <end position="292"/>
    </location>
</feature>
<feature type="domain" description="ABC transmembrane type-2" evidence="7">
    <location>
        <begin position="71"/>
        <end position="298"/>
    </location>
</feature>
<dbReference type="GO" id="GO:0140359">
    <property type="term" value="F:ABC-type transporter activity"/>
    <property type="evidence" value="ECO:0007669"/>
    <property type="project" value="InterPro"/>
</dbReference>
<evidence type="ECO:0000259" key="7">
    <source>
        <dbReference type="PROSITE" id="PS51012"/>
    </source>
</evidence>
<evidence type="ECO:0000256" key="6">
    <source>
        <dbReference type="RuleBase" id="RU361157"/>
    </source>
</evidence>
<dbReference type="InterPro" id="IPR013525">
    <property type="entry name" value="ABC2_TM"/>
</dbReference>
<dbReference type="PANTHER" id="PTHR43027">
    <property type="entry name" value="DOXORUBICIN RESISTANCE ABC TRANSPORTER PERMEASE PROTEIN DRRC-RELATED"/>
    <property type="match status" value="1"/>
</dbReference>
<evidence type="ECO:0000256" key="4">
    <source>
        <dbReference type="ARBA" id="ARBA00023136"/>
    </source>
</evidence>
<dbReference type="InterPro" id="IPR000412">
    <property type="entry name" value="ABC_2_transport"/>
</dbReference>
<dbReference type="InterPro" id="IPR052902">
    <property type="entry name" value="ABC-2_transporter"/>
</dbReference>
<keyword evidence="9" id="KW-1185">Reference proteome</keyword>
<dbReference type="GO" id="GO:0043190">
    <property type="term" value="C:ATP-binding cassette (ABC) transporter complex"/>
    <property type="evidence" value="ECO:0007669"/>
    <property type="project" value="InterPro"/>
</dbReference>
<evidence type="ECO:0000256" key="5">
    <source>
        <dbReference type="ARBA" id="ARBA00023251"/>
    </source>
</evidence>
<keyword evidence="2 6" id="KW-0812">Transmembrane</keyword>
<gene>
    <name evidence="8" type="ORF">NWFMUON74_08170</name>
</gene>
<feature type="transmembrane region" description="Helical" evidence="6">
    <location>
        <begin position="107"/>
        <end position="127"/>
    </location>
</feature>
<comment type="subcellular location">
    <subcellularLocation>
        <location evidence="6">Cell membrane</location>
        <topology evidence="6">Multi-pass membrane protein</topology>
    </subcellularLocation>
    <subcellularLocation>
        <location evidence="1">Membrane</location>
        <topology evidence="1">Multi-pass membrane protein</topology>
    </subcellularLocation>
</comment>
<dbReference type="EMBL" id="AP023396">
    <property type="protein sequence ID" value="BCK53045.1"/>
    <property type="molecule type" value="Genomic_DNA"/>
</dbReference>
<evidence type="ECO:0000313" key="9">
    <source>
        <dbReference type="Proteomes" id="UP000516173"/>
    </source>
</evidence>
<dbReference type="InterPro" id="IPR047817">
    <property type="entry name" value="ABC2_TM_bact-type"/>
</dbReference>
<feature type="transmembrane region" description="Helical" evidence="6">
    <location>
        <begin position="215"/>
        <end position="234"/>
    </location>
</feature>
<keyword evidence="3 6" id="KW-1133">Transmembrane helix</keyword>
<dbReference type="AlphaFoldDB" id="A0A7G1KDD8"/>
<keyword evidence="6" id="KW-1003">Cell membrane</keyword>
<evidence type="ECO:0000256" key="3">
    <source>
        <dbReference type="ARBA" id="ARBA00022989"/>
    </source>
</evidence>
<comment type="similarity">
    <text evidence="6">Belongs to the ABC-2 integral membrane protein family.</text>
</comment>
<dbReference type="Proteomes" id="UP000516173">
    <property type="component" value="Chromosome"/>
</dbReference>
<organism evidence="8 9">
    <name type="scientific">Nocardia wallacei</name>
    <dbReference type="NCBI Taxonomy" id="480035"/>
    <lineage>
        <taxon>Bacteria</taxon>
        <taxon>Bacillati</taxon>
        <taxon>Actinomycetota</taxon>
        <taxon>Actinomycetes</taxon>
        <taxon>Mycobacteriales</taxon>
        <taxon>Nocardiaceae</taxon>
        <taxon>Nocardia</taxon>
    </lineage>
</organism>
<evidence type="ECO:0000256" key="1">
    <source>
        <dbReference type="ARBA" id="ARBA00004141"/>
    </source>
</evidence>
<feature type="transmembrane region" description="Helical" evidence="6">
    <location>
        <begin position="161"/>
        <end position="180"/>
    </location>
</feature>
<dbReference type="Pfam" id="PF01061">
    <property type="entry name" value="ABC2_membrane"/>
    <property type="match status" value="1"/>
</dbReference>
<feature type="transmembrane region" description="Helical" evidence="6">
    <location>
        <begin position="76"/>
        <end position="95"/>
    </location>
</feature>
<dbReference type="PANTHER" id="PTHR43027:SF1">
    <property type="entry name" value="DOXORUBICIN RESISTANCE ABC TRANSPORTER PERMEASE PROTEIN DRRC-RELATED"/>
    <property type="match status" value="1"/>
</dbReference>
<keyword evidence="5" id="KW-0046">Antibiotic resistance</keyword>